<feature type="region of interest" description="Disordered" evidence="2">
    <location>
        <begin position="358"/>
        <end position="392"/>
    </location>
</feature>
<feature type="compositionally biased region" description="Polar residues" evidence="2">
    <location>
        <begin position="104"/>
        <end position="123"/>
    </location>
</feature>
<feature type="region of interest" description="Disordered" evidence="2">
    <location>
        <begin position="543"/>
        <end position="570"/>
    </location>
</feature>
<protein>
    <submittedName>
        <fullName evidence="3">Uncharacterized protein</fullName>
    </submittedName>
</protein>
<accession>A0A250XMB3</accession>
<feature type="compositionally biased region" description="Polar residues" evidence="2">
    <location>
        <begin position="138"/>
        <end position="177"/>
    </location>
</feature>
<feature type="region of interest" description="Disordered" evidence="2">
    <location>
        <begin position="237"/>
        <end position="259"/>
    </location>
</feature>
<gene>
    <name evidence="3" type="ORF">CEUSTIGMA_g11658.t1</name>
</gene>
<keyword evidence="1" id="KW-0175">Coiled coil</keyword>
<evidence type="ECO:0000256" key="2">
    <source>
        <dbReference type="SAM" id="MobiDB-lite"/>
    </source>
</evidence>
<evidence type="ECO:0000256" key="1">
    <source>
        <dbReference type="SAM" id="Coils"/>
    </source>
</evidence>
<evidence type="ECO:0000313" key="4">
    <source>
        <dbReference type="Proteomes" id="UP000232323"/>
    </source>
</evidence>
<feature type="region of interest" description="Disordered" evidence="2">
    <location>
        <begin position="307"/>
        <end position="332"/>
    </location>
</feature>
<feature type="compositionally biased region" description="Basic and acidic residues" evidence="2">
    <location>
        <begin position="764"/>
        <end position="779"/>
    </location>
</feature>
<feature type="coiled-coil region" evidence="1">
    <location>
        <begin position="992"/>
        <end position="1086"/>
    </location>
</feature>
<name>A0A250XMB3_9CHLO</name>
<feature type="compositionally biased region" description="Polar residues" evidence="2">
    <location>
        <begin position="780"/>
        <end position="793"/>
    </location>
</feature>
<proteinExistence type="predicted"/>
<comment type="caution">
    <text evidence="3">The sequence shown here is derived from an EMBL/GenBank/DDBJ whole genome shotgun (WGS) entry which is preliminary data.</text>
</comment>
<reference evidence="3 4" key="1">
    <citation type="submission" date="2017-08" db="EMBL/GenBank/DDBJ databases">
        <title>Acidophilic green algal genome provides insights into adaptation to an acidic environment.</title>
        <authorList>
            <person name="Hirooka S."/>
            <person name="Hirose Y."/>
            <person name="Kanesaki Y."/>
            <person name="Higuchi S."/>
            <person name="Fujiwara T."/>
            <person name="Onuma R."/>
            <person name="Era A."/>
            <person name="Ohbayashi R."/>
            <person name="Uzuka A."/>
            <person name="Nozaki H."/>
            <person name="Yoshikawa H."/>
            <person name="Miyagishima S.Y."/>
        </authorList>
    </citation>
    <scope>NUCLEOTIDE SEQUENCE [LARGE SCALE GENOMIC DNA]</scope>
    <source>
        <strain evidence="3 4">NIES-2499</strain>
    </source>
</reference>
<evidence type="ECO:0000313" key="3">
    <source>
        <dbReference type="EMBL" id="GAX84235.1"/>
    </source>
</evidence>
<dbReference type="Proteomes" id="UP000232323">
    <property type="component" value="Unassembled WGS sequence"/>
</dbReference>
<feature type="region of interest" description="Disordered" evidence="2">
    <location>
        <begin position="100"/>
        <end position="213"/>
    </location>
</feature>
<sequence>MFKQMLSTAHQSVVPSPMCENVFKYKPRMELGRIAAMIHWELVKCLSDKHCPQETASYILANITDSEMRDRVRMYSKDMMAKLGFGLPAFLRVDGSVSKRNAHNHNGTSLRPLNTTPDQNPQLGSRKETSSEPLFSKQLPSSSYLNAHQQALPPSSNISNLRRSGRHTNGSSSTASMMSKPHPPKRESSNHASLVAPPSGCSFQDRRSQQNKQQVVFQHDGGSVYCEAVVSSGQHQLPADSLPVNKRTSQRSVVTRRRSSTGDQLGEIYYESTAKITLRGSTAGGAGVAMKLRDLNELHSGVVPAGQPALSARTTGSGSGHPNGGSQQVVSGSQLERDPLLLLVDAMKYISNADSPAIMQDDDNVPGSRHLGHRTSKTVASGGEDTCETTTRSRHYNASATASRLSFHDKAASIKSSSHLQTSLSLKRRAVEMISSSGRLPADYSAVQNSRPSSDTVIFPSGSSLSAGGEVLAGASEGAAARGLDLGCGIVVADYSDADDEVVADYSDEDEQLKGSCRLASSSREATDGNIISDIIIHANNKRVRREDDTATHNDSNAAGPGGAPQQPAPDNELVIQQLHLKQVSAALQKLRSKPWSTLNALSSSAAESHQGHSSAGSGALPALCKKDELQPELQLGQVDKAAGPCMAPVNPFFGSEVRVSRPLLMTAAGADNAAVGESHNVAVTLTQKKEEAAHPPPAAADAAIIIKSSTSWDSAHLAHCIDNSAGDDEVALLRSISMTDAAAGAHATVSLLHPNDQQLDPTLSDKLDPLGRVSDKLDPTSSDQLYPTSSANKLDPLTVSDQLDPTLSDKLLDPNSSAAKLVPAYMLGMHQPVTEGLADEDEGLLQLQVSSPYQNQFIAEFKNDAERQLKPVSPSADHSMDGTTLQPLTTATCFMTGQHPAATRQLEAASVTIQASAHHLLLDVAAGSSTALGEAVLPAAATSSRRTKHLLCKVEGAEEEVNQNNAASSHSFMAVSDHQQHNPVMAAPTRLLSIQEMMELLQRRYKALQSDYNVVLASKQEAERKLREQELVNKRQEGLLMNSMSDVQVLQKACLMQKNTFAELKRESEARVSELERQVASLQQQLVTGYHELKYNEGVSDPAADMSS</sequence>
<dbReference type="EMBL" id="BEGY01000120">
    <property type="protein sequence ID" value="GAX84235.1"/>
    <property type="molecule type" value="Genomic_DNA"/>
</dbReference>
<dbReference type="AlphaFoldDB" id="A0A250XMB3"/>
<keyword evidence="4" id="KW-1185">Reference proteome</keyword>
<feature type="region of interest" description="Disordered" evidence="2">
    <location>
        <begin position="756"/>
        <end position="801"/>
    </location>
</feature>
<organism evidence="3 4">
    <name type="scientific">Chlamydomonas eustigma</name>
    <dbReference type="NCBI Taxonomy" id="1157962"/>
    <lineage>
        <taxon>Eukaryota</taxon>
        <taxon>Viridiplantae</taxon>
        <taxon>Chlorophyta</taxon>
        <taxon>core chlorophytes</taxon>
        <taxon>Chlorophyceae</taxon>
        <taxon>CS clade</taxon>
        <taxon>Chlamydomonadales</taxon>
        <taxon>Chlamydomonadaceae</taxon>
        <taxon>Chlamydomonas</taxon>
    </lineage>
</organism>